<name>A0A8R7REF9_TRIUA</name>
<dbReference type="Proteomes" id="UP000015106">
    <property type="component" value="Unassembled WGS sequence"/>
</dbReference>
<organism evidence="1 2">
    <name type="scientific">Triticum urartu</name>
    <name type="common">Red wild einkorn</name>
    <name type="synonym">Crithodium urartu</name>
    <dbReference type="NCBI Taxonomy" id="4572"/>
    <lineage>
        <taxon>Eukaryota</taxon>
        <taxon>Viridiplantae</taxon>
        <taxon>Streptophyta</taxon>
        <taxon>Embryophyta</taxon>
        <taxon>Tracheophyta</taxon>
        <taxon>Spermatophyta</taxon>
        <taxon>Magnoliopsida</taxon>
        <taxon>Liliopsida</taxon>
        <taxon>Poales</taxon>
        <taxon>Poaceae</taxon>
        <taxon>BOP clade</taxon>
        <taxon>Pooideae</taxon>
        <taxon>Triticodae</taxon>
        <taxon>Triticeae</taxon>
        <taxon>Triticinae</taxon>
        <taxon>Triticum</taxon>
    </lineage>
</organism>
<accession>A0A8R7REF9</accession>
<keyword evidence="2" id="KW-1185">Reference proteome</keyword>
<reference evidence="1" key="2">
    <citation type="submission" date="2022-06" db="UniProtKB">
        <authorList>
            <consortium name="EnsemblPlants"/>
        </authorList>
    </citation>
    <scope>IDENTIFICATION</scope>
</reference>
<dbReference type="EnsemblPlants" id="TuG1812S0001977300.01.T01">
    <property type="protein sequence ID" value="TuG1812S0001977300.01.T01"/>
    <property type="gene ID" value="TuG1812S0001977300.01"/>
</dbReference>
<dbReference type="Gramene" id="TuG1812S0001977300.01.T01">
    <property type="protein sequence ID" value="TuG1812S0001977300.01.T01"/>
    <property type="gene ID" value="TuG1812S0001977300.01"/>
</dbReference>
<dbReference type="AlphaFoldDB" id="A0A8R7REF9"/>
<sequence length="138" mass="14513">MAVTDSLALVISSFTSSPGSSLYVESTLPTLPPLAGGCDVAVSMAEPMPPPSMRVDLHSHFSSSRNSSLSFMTLKGMAAEVKLNCLTLPMLPSPLTGWALATMWGASLGARVCQSMTPARNRRGAATEDSISWVQLLV</sequence>
<evidence type="ECO:0000313" key="1">
    <source>
        <dbReference type="EnsemblPlants" id="TuG1812S0001977300.01.T01"/>
    </source>
</evidence>
<protein>
    <submittedName>
        <fullName evidence="1">Uncharacterized protein</fullName>
    </submittedName>
</protein>
<proteinExistence type="predicted"/>
<evidence type="ECO:0000313" key="2">
    <source>
        <dbReference type="Proteomes" id="UP000015106"/>
    </source>
</evidence>
<reference evidence="2" key="1">
    <citation type="journal article" date="2013" name="Nature">
        <title>Draft genome of the wheat A-genome progenitor Triticum urartu.</title>
        <authorList>
            <person name="Ling H.Q."/>
            <person name="Zhao S."/>
            <person name="Liu D."/>
            <person name="Wang J."/>
            <person name="Sun H."/>
            <person name="Zhang C."/>
            <person name="Fan H."/>
            <person name="Li D."/>
            <person name="Dong L."/>
            <person name="Tao Y."/>
            <person name="Gao C."/>
            <person name="Wu H."/>
            <person name="Li Y."/>
            <person name="Cui Y."/>
            <person name="Guo X."/>
            <person name="Zheng S."/>
            <person name="Wang B."/>
            <person name="Yu K."/>
            <person name="Liang Q."/>
            <person name="Yang W."/>
            <person name="Lou X."/>
            <person name="Chen J."/>
            <person name="Feng M."/>
            <person name="Jian J."/>
            <person name="Zhang X."/>
            <person name="Luo G."/>
            <person name="Jiang Y."/>
            <person name="Liu J."/>
            <person name="Wang Z."/>
            <person name="Sha Y."/>
            <person name="Zhang B."/>
            <person name="Wu H."/>
            <person name="Tang D."/>
            <person name="Shen Q."/>
            <person name="Xue P."/>
            <person name="Zou S."/>
            <person name="Wang X."/>
            <person name="Liu X."/>
            <person name="Wang F."/>
            <person name="Yang Y."/>
            <person name="An X."/>
            <person name="Dong Z."/>
            <person name="Zhang K."/>
            <person name="Zhang X."/>
            <person name="Luo M.C."/>
            <person name="Dvorak J."/>
            <person name="Tong Y."/>
            <person name="Wang J."/>
            <person name="Yang H."/>
            <person name="Li Z."/>
            <person name="Wang D."/>
            <person name="Zhang A."/>
            <person name="Wang J."/>
        </authorList>
    </citation>
    <scope>NUCLEOTIDE SEQUENCE</scope>
    <source>
        <strain evidence="2">cv. G1812</strain>
    </source>
</reference>